<protein>
    <submittedName>
        <fullName evidence="3">Pentatricopeptide repeat-containing At3g20730</fullName>
    </submittedName>
</protein>
<feature type="repeat" description="PPR" evidence="2">
    <location>
        <begin position="93"/>
        <end position="127"/>
    </location>
</feature>
<gene>
    <name evidence="3" type="ORF">OLEA9_A004358</name>
</gene>
<evidence type="ECO:0000313" key="3">
    <source>
        <dbReference type="EMBL" id="CAA2979487.1"/>
    </source>
</evidence>
<dbReference type="PANTHER" id="PTHR47926:SF417">
    <property type="entry name" value="PENTACOTRIPEPTIDE-REPEAT REGION OF PRORP DOMAIN-CONTAINING PROTEIN"/>
    <property type="match status" value="1"/>
</dbReference>
<dbReference type="PROSITE" id="PS51375">
    <property type="entry name" value="PPR"/>
    <property type="match status" value="1"/>
</dbReference>
<dbReference type="InterPro" id="IPR002885">
    <property type="entry name" value="PPR_rpt"/>
</dbReference>
<dbReference type="Gramene" id="OE9A004358T1">
    <property type="protein sequence ID" value="OE9A004358C1"/>
    <property type="gene ID" value="OE9A004358"/>
</dbReference>
<evidence type="ECO:0000256" key="2">
    <source>
        <dbReference type="PROSITE-ProRule" id="PRU00708"/>
    </source>
</evidence>
<evidence type="ECO:0000313" key="4">
    <source>
        <dbReference type="Proteomes" id="UP000594638"/>
    </source>
</evidence>
<evidence type="ECO:0000256" key="1">
    <source>
        <dbReference type="ARBA" id="ARBA00022737"/>
    </source>
</evidence>
<sequence length="253" mass="27941">MGYAREGTNSIDALELFSDAHRNVGIDDVLLGSMLNICANMASLNLGRQLHAMAMKYHNQHDVAIGNSLIDIYSKSGVLELAGHVFDEMEEKNVISWTSLLTGYGKHGYGHQAVALYEKIEDEGLKPNDMTFFSLLFACSHNGLIAQGCKCFSNMASKHNTLPRAEHYSCLVDLYAQTDHLEEAYEVVCKMTTESNASVWGTILGACSTHGNVILREIAVRRSFNMEPENPVNYVVLLSIYAAAGLWDNARKT</sequence>
<reference evidence="3 4" key="1">
    <citation type="submission" date="2019-12" db="EMBL/GenBank/DDBJ databases">
        <authorList>
            <person name="Alioto T."/>
            <person name="Alioto T."/>
            <person name="Gomez Garrido J."/>
        </authorList>
    </citation>
    <scope>NUCLEOTIDE SEQUENCE [LARGE SCALE GENOMIC DNA]</scope>
</reference>
<dbReference type="EMBL" id="CACTIH010003630">
    <property type="protein sequence ID" value="CAA2979487.1"/>
    <property type="molecule type" value="Genomic_DNA"/>
</dbReference>
<dbReference type="GO" id="GO:0003723">
    <property type="term" value="F:RNA binding"/>
    <property type="evidence" value="ECO:0007669"/>
    <property type="project" value="InterPro"/>
</dbReference>
<dbReference type="Pfam" id="PF13041">
    <property type="entry name" value="PPR_2"/>
    <property type="match status" value="1"/>
</dbReference>
<keyword evidence="4" id="KW-1185">Reference proteome</keyword>
<dbReference type="Gene3D" id="1.25.40.10">
    <property type="entry name" value="Tetratricopeptide repeat domain"/>
    <property type="match status" value="2"/>
</dbReference>
<name>A0A8S0RK85_OLEEU</name>
<dbReference type="InterPro" id="IPR011990">
    <property type="entry name" value="TPR-like_helical_dom_sf"/>
</dbReference>
<accession>A0A8S0RK85</accession>
<dbReference type="AlphaFoldDB" id="A0A8S0RK85"/>
<dbReference type="Pfam" id="PF01535">
    <property type="entry name" value="PPR"/>
    <property type="match status" value="1"/>
</dbReference>
<dbReference type="InterPro" id="IPR046960">
    <property type="entry name" value="PPR_At4g14850-like_plant"/>
</dbReference>
<comment type="caution">
    <text evidence="3">The sequence shown here is derived from an EMBL/GenBank/DDBJ whole genome shotgun (WGS) entry which is preliminary data.</text>
</comment>
<proteinExistence type="predicted"/>
<dbReference type="GO" id="GO:0009451">
    <property type="term" value="P:RNA modification"/>
    <property type="evidence" value="ECO:0007669"/>
    <property type="project" value="InterPro"/>
</dbReference>
<dbReference type="NCBIfam" id="TIGR00756">
    <property type="entry name" value="PPR"/>
    <property type="match status" value="2"/>
</dbReference>
<dbReference type="OrthoDB" id="1859199at2759"/>
<dbReference type="FunFam" id="1.25.40.10:FF:000090">
    <property type="entry name" value="Pentatricopeptide repeat-containing protein, chloroplastic"/>
    <property type="match status" value="1"/>
</dbReference>
<dbReference type="PANTHER" id="PTHR47926">
    <property type="entry name" value="PENTATRICOPEPTIDE REPEAT-CONTAINING PROTEIN"/>
    <property type="match status" value="1"/>
</dbReference>
<organism evidence="3 4">
    <name type="scientific">Olea europaea subsp. europaea</name>
    <dbReference type="NCBI Taxonomy" id="158383"/>
    <lineage>
        <taxon>Eukaryota</taxon>
        <taxon>Viridiplantae</taxon>
        <taxon>Streptophyta</taxon>
        <taxon>Embryophyta</taxon>
        <taxon>Tracheophyta</taxon>
        <taxon>Spermatophyta</taxon>
        <taxon>Magnoliopsida</taxon>
        <taxon>eudicotyledons</taxon>
        <taxon>Gunneridae</taxon>
        <taxon>Pentapetalae</taxon>
        <taxon>asterids</taxon>
        <taxon>lamiids</taxon>
        <taxon>Lamiales</taxon>
        <taxon>Oleaceae</taxon>
        <taxon>Oleeae</taxon>
        <taxon>Olea</taxon>
    </lineage>
</organism>
<dbReference type="Proteomes" id="UP000594638">
    <property type="component" value="Unassembled WGS sequence"/>
</dbReference>
<keyword evidence="1" id="KW-0677">Repeat</keyword>